<feature type="compositionally biased region" description="Low complexity" evidence="11">
    <location>
        <begin position="385"/>
        <end position="401"/>
    </location>
</feature>
<evidence type="ECO:0000256" key="11">
    <source>
        <dbReference type="SAM" id="MobiDB-lite"/>
    </source>
</evidence>
<dbReference type="EMBL" id="CP144699">
    <property type="protein sequence ID" value="WVZ20675.1"/>
    <property type="molecule type" value="Genomic_DNA"/>
</dbReference>
<feature type="region of interest" description="Disordered" evidence="11">
    <location>
        <begin position="131"/>
        <end position="163"/>
    </location>
</feature>
<comment type="similarity">
    <text evidence="1">Belongs to the protein kinase superfamily. STE Ser/Thr protein kinase family. MAP kinase kinase kinase subfamily.</text>
</comment>
<dbReference type="InterPro" id="IPR050538">
    <property type="entry name" value="MAP_kinase_kinase_kinase"/>
</dbReference>
<dbReference type="GO" id="GO:0004709">
    <property type="term" value="F:MAP kinase kinase kinase activity"/>
    <property type="evidence" value="ECO:0007669"/>
    <property type="project" value="UniProtKB-EC"/>
</dbReference>
<evidence type="ECO:0000259" key="12">
    <source>
        <dbReference type="PROSITE" id="PS50011"/>
    </source>
</evidence>
<evidence type="ECO:0000256" key="2">
    <source>
        <dbReference type="ARBA" id="ARBA00012406"/>
    </source>
</evidence>
<evidence type="ECO:0000256" key="3">
    <source>
        <dbReference type="ARBA" id="ARBA00022527"/>
    </source>
</evidence>
<evidence type="ECO:0000313" key="14">
    <source>
        <dbReference type="Proteomes" id="UP001374535"/>
    </source>
</evidence>
<dbReference type="FunFam" id="1.10.510.10:FF:001560">
    <property type="entry name" value="Mitogen-activated protein kinase kinase kinase 19"/>
    <property type="match status" value="1"/>
</dbReference>
<gene>
    <name evidence="13" type="ORF">V8G54_007997</name>
</gene>
<name>A0AAQ3P2Y5_VIGMU</name>
<keyword evidence="5 10" id="KW-0547">Nucleotide-binding</keyword>
<dbReference type="Gene3D" id="1.10.510.10">
    <property type="entry name" value="Transferase(Phosphotransferase) domain 1"/>
    <property type="match status" value="1"/>
</dbReference>
<dbReference type="PANTHER" id="PTHR48016:SF29">
    <property type="entry name" value="MITOGEN-ACTIVATED PROTEIN KINASE KINASE KINASE 1-RELATED"/>
    <property type="match status" value="1"/>
</dbReference>
<dbReference type="InterPro" id="IPR011009">
    <property type="entry name" value="Kinase-like_dom_sf"/>
</dbReference>
<comment type="catalytic activity">
    <reaction evidence="9">
        <text>L-seryl-[protein] + ATP = O-phospho-L-seryl-[protein] + ADP + H(+)</text>
        <dbReference type="Rhea" id="RHEA:17989"/>
        <dbReference type="Rhea" id="RHEA-COMP:9863"/>
        <dbReference type="Rhea" id="RHEA-COMP:11604"/>
        <dbReference type="ChEBI" id="CHEBI:15378"/>
        <dbReference type="ChEBI" id="CHEBI:29999"/>
        <dbReference type="ChEBI" id="CHEBI:30616"/>
        <dbReference type="ChEBI" id="CHEBI:83421"/>
        <dbReference type="ChEBI" id="CHEBI:456216"/>
        <dbReference type="EC" id="2.7.11.25"/>
    </reaction>
</comment>
<evidence type="ECO:0000256" key="5">
    <source>
        <dbReference type="ARBA" id="ARBA00022741"/>
    </source>
</evidence>
<dbReference type="EC" id="2.7.11.25" evidence="2"/>
<feature type="region of interest" description="Disordered" evidence="11">
    <location>
        <begin position="329"/>
        <end position="368"/>
    </location>
</feature>
<organism evidence="13 14">
    <name type="scientific">Vigna mungo</name>
    <name type="common">Black gram</name>
    <name type="synonym">Phaseolus mungo</name>
    <dbReference type="NCBI Taxonomy" id="3915"/>
    <lineage>
        <taxon>Eukaryota</taxon>
        <taxon>Viridiplantae</taxon>
        <taxon>Streptophyta</taxon>
        <taxon>Embryophyta</taxon>
        <taxon>Tracheophyta</taxon>
        <taxon>Spermatophyta</taxon>
        <taxon>Magnoliopsida</taxon>
        <taxon>eudicotyledons</taxon>
        <taxon>Gunneridae</taxon>
        <taxon>Pentapetalae</taxon>
        <taxon>rosids</taxon>
        <taxon>fabids</taxon>
        <taxon>Fabales</taxon>
        <taxon>Fabaceae</taxon>
        <taxon>Papilionoideae</taxon>
        <taxon>50 kb inversion clade</taxon>
        <taxon>NPAAA clade</taxon>
        <taxon>indigoferoid/millettioid clade</taxon>
        <taxon>Phaseoleae</taxon>
        <taxon>Vigna</taxon>
    </lineage>
</organism>
<dbReference type="AlphaFoldDB" id="A0AAQ3P2Y5"/>
<dbReference type="GO" id="GO:0005524">
    <property type="term" value="F:ATP binding"/>
    <property type="evidence" value="ECO:0007669"/>
    <property type="project" value="UniProtKB-UniRule"/>
</dbReference>
<keyword evidence="14" id="KW-1185">Reference proteome</keyword>
<comment type="catalytic activity">
    <reaction evidence="8">
        <text>L-threonyl-[protein] + ATP = O-phospho-L-threonyl-[protein] + ADP + H(+)</text>
        <dbReference type="Rhea" id="RHEA:46608"/>
        <dbReference type="Rhea" id="RHEA-COMP:11060"/>
        <dbReference type="Rhea" id="RHEA-COMP:11605"/>
        <dbReference type="ChEBI" id="CHEBI:15378"/>
        <dbReference type="ChEBI" id="CHEBI:30013"/>
        <dbReference type="ChEBI" id="CHEBI:30616"/>
        <dbReference type="ChEBI" id="CHEBI:61977"/>
        <dbReference type="ChEBI" id="CHEBI:456216"/>
        <dbReference type="EC" id="2.7.11.25"/>
    </reaction>
</comment>
<evidence type="ECO:0000256" key="8">
    <source>
        <dbReference type="ARBA" id="ARBA00047559"/>
    </source>
</evidence>
<evidence type="ECO:0000313" key="13">
    <source>
        <dbReference type="EMBL" id="WVZ20675.1"/>
    </source>
</evidence>
<feature type="compositionally biased region" description="Basic and acidic residues" evidence="11">
    <location>
        <begin position="343"/>
        <end position="364"/>
    </location>
</feature>
<dbReference type="Proteomes" id="UP001374535">
    <property type="component" value="Chromosome 2"/>
</dbReference>
<dbReference type="PROSITE" id="PS50011">
    <property type="entry name" value="PROTEIN_KINASE_DOM"/>
    <property type="match status" value="1"/>
</dbReference>
<feature type="region of interest" description="Disordered" evidence="11">
    <location>
        <begin position="385"/>
        <end position="410"/>
    </location>
</feature>
<evidence type="ECO:0000256" key="4">
    <source>
        <dbReference type="ARBA" id="ARBA00022679"/>
    </source>
</evidence>
<keyword evidence="6" id="KW-0418">Kinase</keyword>
<sequence length="784" mass="87090">MIIAANEGWSNKDGGGTFTRVDVIWTKRILEFSSDPRLDVLEAEPDMSENGSDTIKGKTEGILEQIWGQSKSCEGRRCGTAFCVSSSTTLSSLSISINPPFLSGQLRLLCPSSRAWIQMNHLSRIFEHRNRTKAMDQKNPRRKPKLERRNALKYSEYDSGSSTSDEALYTRSMEFYDRTSFRIEGVEGEFDRICRSLGLSGPEDFSIPAAAWEAMKFRSSSDILPRLKLENLDIPEEEEEDEEEEVRNINEEGILKLPEDGEFSEKLGDGVRVLEADESTTGIKGVRPPKLKPPPGVRVQLVDDSSCSTWDLLRDLAPIGEGLSLKHSEHTRDVENDAPLGVVERELSKKEEGEVGRASPKREEEENVDNAARIAEIVAGLSESCSFSTSNEDDSSSSTTDHTPNNISPQGRIKRIITAGSWQKGEFLGGGSFGTVYEGISDDGFFFAVKEVSLLDQGTQGKQSVYQLEQEIALLSQFEHENIVQYYGTEMDESKLYIFLELVTKGSLRSLYQKYTLRDSQVSAYTRQILHGMKYLHDRNVVHSSIALAFLSSKELSLLPPNNLGGEGVQLFPCLKLLPFDANGPVRLNGYMWEISVLEFSVADGDIKCANILVDASGSVKLADFGLAKATKMNDVKSMKGTAFWMAPEVVKGKNKGYGLPADIWSVGCTVLEMLTGQLPYCDLEWALFRIGKGIRPSIPDSLSRDATDFILQCLQVNPNDRPTAAQLLNHSFVQRPLSQTSGSSFPHVLGRKAKVEDQLPVEKANLAFHSLPDRRKNYRACLT</sequence>
<evidence type="ECO:0000256" key="10">
    <source>
        <dbReference type="PROSITE-ProRule" id="PRU10141"/>
    </source>
</evidence>
<evidence type="ECO:0000256" key="7">
    <source>
        <dbReference type="ARBA" id="ARBA00022840"/>
    </source>
</evidence>
<dbReference type="GO" id="GO:0005737">
    <property type="term" value="C:cytoplasm"/>
    <property type="evidence" value="ECO:0007669"/>
    <property type="project" value="TreeGrafter"/>
</dbReference>
<keyword evidence="4" id="KW-0808">Transferase</keyword>
<proteinExistence type="inferred from homology"/>
<dbReference type="PANTHER" id="PTHR48016">
    <property type="entry name" value="MAP KINASE KINASE KINASE SSK2-RELATED-RELATED"/>
    <property type="match status" value="1"/>
</dbReference>
<dbReference type="Pfam" id="PF00069">
    <property type="entry name" value="Pkinase"/>
    <property type="match status" value="2"/>
</dbReference>
<dbReference type="Gene3D" id="3.30.200.20">
    <property type="entry name" value="Phosphorylase Kinase, domain 1"/>
    <property type="match status" value="1"/>
</dbReference>
<feature type="binding site" evidence="10">
    <location>
        <position position="450"/>
    </location>
    <ligand>
        <name>ATP</name>
        <dbReference type="ChEBI" id="CHEBI:30616"/>
    </ligand>
</feature>
<evidence type="ECO:0000256" key="1">
    <source>
        <dbReference type="ARBA" id="ARBA00006529"/>
    </source>
</evidence>
<accession>A0AAQ3P2Y5</accession>
<evidence type="ECO:0000256" key="6">
    <source>
        <dbReference type="ARBA" id="ARBA00022777"/>
    </source>
</evidence>
<dbReference type="InterPro" id="IPR017441">
    <property type="entry name" value="Protein_kinase_ATP_BS"/>
</dbReference>
<feature type="domain" description="Protein kinase" evidence="12">
    <location>
        <begin position="422"/>
        <end position="734"/>
    </location>
</feature>
<evidence type="ECO:0000256" key="9">
    <source>
        <dbReference type="ARBA" id="ARBA00048329"/>
    </source>
</evidence>
<dbReference type="InterPro" id="IPR000719">
    <property type="entry name" value="Prot_kinase_dom"/>
</dbReference>
<dbReference type="SMART" id="SM00220">
    <property type="entry name" value="S_TKc"/>
    <property type="match status" value="1"/>
</dbReference>
<protein>
    <recommendedName>
        <fullName evidence="2">mitogen-activated protein kinase kinase kinase</fullName>
        <ecNumber evidence="2">2.7.11.25</ecNumber>
    </recommendedName>
</protein>
<keyword evidence="3" id="KW-0723">Serine/threonine-protein kinase</keyword>
<reference evidence="13 14" key="1">
    <citation type="journal article" date="2023" name="Life. Sci Alliance">
        <title>Evolutionary insights into 3D genome organization and epigenetic landscape of Vigna mungo.</title>
        <authorList>
            <person name="Junaid A."/>
            <person name="Singh B."/>
            <person name="Bhatia S."/>
        </authorList>
    </citation>
    <scope>NUCLEOTIDE SEQUENCE [LARGE SCALE GENOMIC DNA]</scope>
    <source>
        <strain evidence="13">Urdbean</strain>
    </source>
</reference>
<dbReference type="PROSITE" id="PS00107">
    <property type="entry name" value="PROTEIN_KINASE_ATP"/>
    <property type="match status" value="1"/>
</dbReference>
<keyword evidence="7 10" id="KW-0067">ATP-binding</keyword>
<dbReference type="SUPFAM" id="SSF56112">
    <property type="entry name" value="Protein kinase-like (PK-like)"/>
    <property type="match status" value="2"/>
</dbReference>